<feature type="transmembrane region" description="Helical" evidence="1">
    <location>
        <begin position="42"/>
        <end position="62"/>
    </location>
</feature>
<keyword evidence="1" id="KW-0472">Membrane</keyword>
<feature type="transmembrane region" description="Helical" evidence="1">
    <location>
        <begin position="177"/>
        <end position="197"/>
    </location>
</feature>
<evidence type="ECO:0000256" key="1">
    <source>
        <dbReference type="SAM" id="Phobius"/>
    </source>
</evidence>
<keyword evidence="1" id="KW-1133">Transmembrane helix</keyword>
<evidence type="ECO:0008006" key="4">
    <source>
        <dbReference type="Google" id="ProtNLM"/>
    </source>
</evidence>
<accession>A0ABW1NTL8</accession>
<evidence type="ECO:0000313" key="3">
    <source>
        <dbReference type="Proteomes" id="UP001596137"/>
    </source>
</evidence>
<dbReference type="Proteomes" id="UP001596137">
    <property type="component" value="Unassembled WGS sequence"/>
</dbReference>
<feature type="transmembrane region" description="Helical" evidence="1">
    <location>
        <begin position="203"/>
        <end position="224"/>
    </location>
</feature>
<dbReference type="InterPro" id="IPR025333">
    <property type="entry name" value="DUF4239"/>
</dbReference>
<evidence type="ECO:0000313" key="2">
    <source>
        <dbReference type="EMBL" id="MFC6086084.1"/>
    </source>
</evidence>
<sequence length="255" mass="26712">MLVLVIAVLAALGVVGTAAFLFRRLSRGTDDLAPNGPSAGHAGSMLSAMFLLVFAIAIVVPWTTADAARLNTYGESQAAVETYWAATGLPAPAATAVQSQVRGYLDFVVGKEWPLMASGRLSPEGTSRLNAMRTQMGNLVLQDDDAKNARAAVLEQLQSMSSSRRQRAADARSEPPAGVLPLAILTGTIVILFPFLAGARPRGWTLVPLTVMSGLLGVGVFLAWQISHVFASGLSIGPDAFTVALLEIQQIPTSG</sequence>
<organism evidence="2 3">
    <name type="scientific">Sphaerisporangium aureirubrum</name>
    <dbReference type="NCBI Taxonomy" id="1544736"/>
    <lineage>
        <taxon>Bacteria</taxon>
        <taxon>Bacillati</taxon>
        <taxon>Actinomycetota</taxon>
        <taxon>Actinomycetes</taxon>
        <taxon>Streptosporangiales</taxon>
        <taxon>Streptosporangiaceae</taxon>
        <taxon>Sphaerisporangium</taxon>
    </lineage>
</organism>
<comment type="caution">
    <text evidence="2">The sequence shown here is derived from an EMBL/GenBank/DDBJ whole genome shotgun (WGS) entry which is preliminary data.</text>
</comment>
<protein>
    <recommendedName>
        <fullName evidence="4">DUF4239 domain-containing protein</fullName>
    </recommendedName>
</protein>
<dbReference type="RefSeq" id="WP_380760914.1">
    <property type="nucleotide sequence ID" value="NZ_JBHSRF010000076.1"/>
</dbReference>
<proteinExistence type="predicted"/>
<dbReference type="EMBL" id="JBHSRF010000076">
    <property type="protein sequence ID" value="MFC6086084.1"/>
    <property type="molecule type" value="Genomic_DNA"/>
</dbReference>
<gene>
    <name evidence="2" type="ORF">ACFP1K_33295</name>
</gene>
<name>A0ABW1NTL8_9ACTN</name>
<dbReference type="Pfam" id="PF14023">
    <property type="entry name" value="Bestrophin-like"/>
    <property type="match status" value="1"/>
</dbReference>
<keyword evidence="1" id="KW-0812">Transmembrane</keyword>
<keyword evidence="3" id="KW-1185">Reference proteome</keyword>
<reference evidence="3" key="1">
    <citation type="journal article" date="2019" name="Int. J. Syst. Evol. Microbiol.">
        <title>The Global Catalogue of Microorganisms (GCM) 10K type strain sequencing project: providing services to taxonomists for standard genome sequencing and annotation.</title>
        <authorList>
            <consortium name="The Broad Institute Genomics Platform"/>
            <consortium name="The Broad Institute Genome Sequencing Center for Infectious Disease"/>
            <person name="Wu L."/>
            <person name="Ma J."/>
        </authorList>
    </citation>
    <scope>NUCLEOTIDE SEQUENCE [LARGE SCALE GENOMIC DNA]</scope>
    <source>
        <strain evidence="3">JCM 30346</strain>
    </source>
</reference>